<accession>B8BL99</accession>
<dbReference type="Proteomes" id="UP000007015">
    <property type="component" value="Chromosome 11"/>
</dbReference>
<feature type="region of interest" description="Disordered" evidence="1">
    <location>
        <begin position="1"/>
        <end position="29"/>
    </location>
</feature>
<evidence type="ECO:0000256" key="1">
    <source>
        <dbReference type="SAM" id="MobiDB-lite"/>
    </source>
</evidence>
<dbReference type="EMBL" id="CM000136">
    <property type="protein sequence ID" value="EEC68435.1"/>
    <property type="molecule type" value="Genomic_DNA"/>
</dbReference>
<dbReference type="Gramene" id="BGIOSGA035525-TA">
    <property type="protein sequence ID" value="BGIOSGA035525-PA"/>
    <property type="gene ID" value="BGIOSGA035525"/>
</dbReference>
<feature type="compositionally biased region" description="Basic and acidic residues" evidence="1">
    <location>
        <begin position="101"/>
        <end position="110"/>
    </location>
</feature>
<sequence length="314" mass="34160">MDASAVASADEAKKTTAAAAATAAGEPQKPAAVAPLLAQGYVDSILAFERVQWPVFSDDDLKHLSPEQRREIDKMAALHKALDDDLAVFQAEAETTQQELIKQRGDDRPTTQRTFARSAASARSRLIGKKQGLMDASATAAPAPTSDEAEAATAAAAGAAITTVAEAAAAETIIGGKCSGEACGEQKQPSDGSAKKKMMQLPQAEIDFILAWRTEPSPYPDDDHWALLSPEQLQLREEMAAIGKEFEDSFEEFQAEVRREVEEKGFYEVDESYYADQAEMQAQLKEGWAKIDWSDVVCAEWDDFNDPNCCRSLY</sequence>
<dbReference type="AlphaFoldDB" id="B8BL99"/>
<feature type="compositionally biased region" description="Low complexity" evidence="1">
    <location>
        <begin position="15"/>
        <end position="29"/>
    </location>
</feature>
<organism evidence="2 3">
    <name type="scientific">Oryza sativa subsp. indica</name>
    <name type="common">Rice</name>
    <dbReference type="NCBI Taxonomy" id="39946"/>
    <lineage>
        <taxon>Eukaryota</taxon>
        <taxon>Viridiplantae</taxon>
        <taxon>Streptophyta</taxon>
        <taxon>Embryophyta</taxon>
        <taxon>Tracheophyta</taxon>
        <taxon>Spermatophyta</taxon>
        <taxon>Magnoliopsida</taxon>
        <taxon>Liliopsida</taxon>
        <taxon>Poales</taxon>
        <taxon>Poaceae</taxon>
        <taxon>BOP clade</taxon>
        <taxon>Oryzoideae</taxon>
        <taxon>Oryzeae</taxon>
        <taxon>Oryzinae</taxon>
        <taxon>Oryza</taxon>
        <taxon>Oryza sativa</taxon>
    </lineage>
</organism>
<feature type="region of interest" description="Disordered" evidence="1">
    <location>
        <begin position="99"/>
        <end position="121"/>
    </location>
</feature>
<reference evidence="2 3" key="1">
    <citation type="journal article" date="2005" name="PLoS Biol.">
        <title>The genomes of Oryza sativa: a history of duplications.</title>
        <authorList>
            <person name="Yu J."/>
            <person name="Wang J."/>
            <person name="Lin W."/>
            <person name="Li S."/>
            <person name="Li H."/>
            <person name="Zhou J."/>
            <person name="Ni P."/>
            <person name="Dong W."/>
            <person name="Hu S."/>
            <person name="Zeng C."/>
            <person name="Zhang J."/>
            <person name="Zhang Y."/>
            <person name="Li R."/>
            <person name="Xu Z."/>
            <person name="Li S."/>
            <person name="Li X."/>
            <person name="Zheng H."/>
            <person name="Cong L."/>
            <person name="Lin L."/>
            <person name="Yin J."/>
            <person name="Geng J."/>
            <person name="Li G."/>
            <person name="Shi J."/>
            <person name="Liu J."/>
            <person name="Lv H."/>
            <person name="Li J."/>
            <person name="Wang J."/>
            <person name="Deng Y."/>
            <person name="Ran L."/>
            <person name="Shi X."/>
            <person name="Wang X."/>
            <person name="Wu Q."/>
            <person name="Li C."/>
            <person name="Ren X."/>
            <person name="Wang J."/>
            <person name="Wang X."/>
            <person name="Li D."/>
            <person name="Liu D."/>
            <person name="Zhang X."/>
            <person name="Ji Z."/>
            <person name="Zhao W."/>
            <person name="Sun Y."/>
            <person name="Zhang Z."/>
            <person name="Bao J."/>
            <person name="Han Y."/>
            <person name="Dong L."/>
            <person name="Ji J."/>
            <person name="Chen P."/>
            <person name="Wu S."/>
            <person name="Liu J."/>
            <person name="Xiao Y."/>
            <person name="Bu D."/>
            <person name="Tan J."/>
            <person name="Yang L."/>
            <person name="Ye C."/>
            <person name="Zhang J."/>
            <person name="Xu J."/>
            <person name="Zhou Y."/>
            <person name="Yu Y."/>
            <person name="Zhang B."/>
            <person name="Zhuang S."/>
            <person name="Wei H."/>
            <person name="Liu B."/>
            <person name="Lei M."/>
            <person name="Yu H."/>
            <person name="Li Y."/>
            <person name="Xu H."/>
            <person name="Wei S."/>
            <person name="He X."/>
            <person name="Fang L."/>
            <person name="Zhang Z."/>
            <person name="Zhang Y."/>
            <person name="Huang X."/>
            <person name="Su Z."/>
            <person name="Tong W."/>
            <person name="Li J."/>
            <person name="Tong Z."/>
            <person name="Li S."/>
            <person name="Ye J."/>
            <person name="Wang L."/>
            <person name="Fang L."/>
            <person name="Lei T."/>
            <person name="Chen C."/>
            <person name="Chen H."/>
            <person name="Xu Z."/>
            <person name="Li H."/>
            <person name="Huang H."/>
            <person name="Zhang F."/>
            <person name="Xu H."/>
            <person name="Li N."/>
            <person name="Zhao C."/>
            <person name="Li S."/>
            <person name="Dong L."/>
            <person name="Huang Y."/>
            <person name="Li L."/>
            <person name="Xi Y."/>
            <person name="Qi Q."/>
            <person name="Li W."/>
            <person name="Zhang B."/>
            <person name="Hu W."/>
            <person name="Zhang Y."/>
            <person name="Tian X."/>
            <person name="Jiao Y."/>
            <person name="Liang X."/>
            <person name="Jin J."/>
            <person name="Gao L."/>
            <person name="Zheng W."/>
            <person name="Hao B."/>
            <person name="Liu S."/>
            <person name="Wang W."/>
            <person name="Yuan L."/>
            <person name="Cao M."/>
            <person name="McDermott J."/>
            <person name="Samudrala R."/>
            <person name="Wang J."/>
            <person name="Wong G.K."/>
            <person name="Yang H."/>
        </authorList>
    </citation>
    <scope>NUCLEOTIDE SEQUENCE [LARGE SCALE GENOMIC DNA]</scope>
    <source>
        <strain evidence="3">cv. 93-11</strain>
    </source>
</reference>
<evidence type="ECO:0000313" key="2">
    <source>
        <dbReference type="EMBL" id="EEC68435.1"/>
    </source>
</evidence>
<keyword evidence="3" id="KW-1185">Reference proteome</keyword>
<dbReference type="PANTHER" id="PTHR35166:SF11">
    <property type="entry name" value="OS05G0151550 PROTEIN"/>
    <property type="match status" value="1"/>
</dbReference>
<protein>
    <submittedName>
        <fullName evidence="2">Uncharacterized protein</fullName>
    </submittedName>
</protein>
<dbReference type="HOGENOM" id="CLU_886783_0_0_1"/>
<evidence type="ECO:0000313" key="3">
    <source>
        <dbReference type="Proteomes" id="UP000007015"/>
    </source>
</evidence>
<name>B8BL99_ORYSI</name>
<proteinExistence type="predicted"/>
<gene>
    <name evidence="2" type="ORF">OsI_36632</name>
</gene>
<dbReference type="OMA" id="LAFYDSW"/>
<dbReference type="PANTHER" id="PTHR35166">
    <property type="entry name" value="OS05G0193700 PROTEIN-RELATED"/>
    <property type="match status" value="1"/>
</dbReference>